<evidence type="ECO:0000256" key="7">
    <source>
        <dbReference type="RuleBase" id="RU367016"/>
    </source>
</evidence>
<evidence type="ECO:0000256" key="3">
    <source>
        <dbReference type="ARBA" id="ARBA00022475"/>
    </source>
</evidence>
<keyword evidence="6 7" id="KW-0472">Membrane</keyword>
<dbReference type="InterPro" id="IPR032818">
    <property type="entry name" value="DedA-like"/>
</dbReference>
<protein>
    <submittedName>
        <fullName evidence="9">DedA family protein</fullName>
    </submittedName>
</protein>
<organism evidence="9 10">
    <name type="scientific">Caulobacter segnis</name>
    <dbReference type="NCBI Taxonomy" id="88688"/>
    <lineage>
        <taxon>Bacteria</taxon>
        <taxon>Pseudomonadati</taxon>
        <taxon>Pseudomonadota</taxon>
        <taxon>Alphaproteobacteria</taxon>
        <taxon>Caulobacterales</taxon>
        <taxon>Caulobacteraceae</taxon>
        <taxon>Caulobacter</taxon>
    </lineage>
</organism>
<dbReference type="Proteomes" id="UP001057520">
    <property type="component" value="Chromosome"/>
</dbReference>
<feature type="transmembrane region" description="Helical" evidence="7">
    <location>
        <begin position="31"/>
        <end position="56"/>
    </location>
</feature>
<gene>
    <name evidence="9" type="ORF">MZV50_14475</name>
</gene>
<evidence type="ECO:0000256" key="1">
    <source>
        <dbReference type="ARBA" id="ARBA00004651"/>
    </source>
</evidence>
<keyword evidence="4 7" id="KW-0812">Transmembrane</keyword>
<keyword evidence="10" id="KW-1185">Reference proteome</keyword>
<evidence type="ECO:0000313" key="10">
    <source>
        <dbReference type="Proteomes" id="UP001057520"/>
    </source>
</evidence>
<dbReference type="Pfam" id="PF09335">
    <property type="entry name" value="VTT_dom"/>
    <property type="match status" value="1"/>
</dbReference>
<evidence type="ECO:0000259" key="8">
    <source>
        <dbReference type="Pfam" id="PF09335"/>
    </source>
</evidence>
<comment type="similarity">
    <text evidence="2 7">Belongs to the DedA family.</text>
</comment>
<dbReference type="InterPro" id="IPR032816">
    <property type="entry name" value="VTT_dom"/>
</dbReference>
<sequence length="213" mass="21908">MDAWIADLFKVAADNAGLAGAVLFAMTLLEALLIVGLLIPILGVMLAAGALVAQGALHPVEAILWCSAGAAAGDAISYLMGRGLGGRRALRLLFRGPVDKKGGRRLLARAKLLTRRHGVLAIAAARYLGPARPFIPILAGMSRSGGWSFQVANVLSAPIWVISLLAPGYLAARNLEMFGTNPALASGMALVAVLVIGAGALWLRQGKRGGAAA</sequence>
<evidence type="ECO:0000256" key="5">
    <source>
        <dbReference type="ARBA" id="ARBA00022989"/>
    </source>
</evidence>
<reference evidence="9 10" key="1">
    <citation type="submission" date="2022-04" db="EMBL/GenBank/DDBJ databases">
        <title>Genome sequence of soybean root-associated Caulobacter segnis RL271.</title>
        <authorList>
            <person name="Longley R."/>
            <person name="Bonito G."/>
            <person name="Trigodet F."/>
            <person name="Crosson S."/>
            <person name="Fiebig A."/>
        </authorList>
    </citation>
    <scope>NUCLEOTIDE SEQUENCE [LARGE SCALE GENOMIC DNA]</scope>
    <source>
        <strain evidence="9 10">RL271</strain>
    </source>
</reference>
<accession>A0ABY4ZNM4</accession>
<proteinExistence type="inferred from homology"/>
<evidence type="ECO:0000256" key="6">
    <source>
        <dbReference type="ARBA" id="ARBA00023136"/>
    </source>
</evidence>
<evidence type="ECO:0000256" key="4">
    <source>
        <dbReference type="ARBA" id="ARBA00022692"/>
    </source>
</evidence>
<evidence type="ECO:0000313" key="9">
    <source>
        <dbReference type="EMBL" id="USQ93824.1"/>
    </source>
</evidence>
<keyword evidence="5 7" id="KW-1133">Transmembrane helix</keyword>
<keyword evidence="3 7" id="KW-1003">Cell membrane</keyword>
<feature type="transmembrane region" description="Helical" evidence="7">
    <location>
        <begin position="183"/>
        <end position="203"/>
    </location>
</feature>
<dbReference type="EMBL" id="CP096040">
    <property type="protein sequence ID" value="USQ93824.1"/>
    <property type="molecule type" value="Genomic_DNA"/>
</dbReference>
<evidence type="ECO:0000256" key="2">
    <source>
        <dbReference type="ARBA" id="ARBA00010792"/>
    </source>
</evidence>
<dbReference type="PANTHER" id="PTHR30353">
    <property type="entry name" value="INNER MEMBRANE PROTEIN DEDA-RELATED"/>
    <property type="match status" value="1"/>
</dbReference>
<feature type="transmembrane region" description="Helical" evidence="7">
    <location>
        <begin position="62"/>
        <end position="81"/>
    </location>
</feature>
<feature type="transmembrane region" description="Helical" evidence="7">
    <location>
        <begin position="151"/>
        <end position="171"/>
    </location>
</feature>
<dbReference type="PANTHER" id="PTHR30353:SF15">
    <property type="entry name" value="INNER MEMBRANE PROTEIN YABI"/>
    <property type="match status" value="1"/>
</dbReference>
<comment type="subcellular location">
    <subcellularLocation>
        <location evidence="1 7">Cell membrane</location>
        <topology evidence="1 7">Multi-pass membrane protein</topology>
    </subcellularLocation>
</comment>
<feature type="domain" description="VTT" evidence="8">
    <location>
        <begin position="40"/>
        <end position="169"/>
    </location>
</feature>
<name>A0ABY4ZNM4_9CAUL</name>